<dbReference type="PANTHER" id="PTHR21310:SF15">
    <property type="entry name" value="AMINOGLYCOSIDE PHOSPHOTRANSFERASE DOMAIN-CONTAINING PROTEIN"/>
    <property type="match status" value="1"/>
</dbReference>
<evidence type="ECO:0000256" key="1">
    <source>
        <dbReference type="SAM" id="MobiDB-lite"/>
    </source>
</evidence>
<dbReference type="OrthoDB" id="5404599at2759"/>
<name>A0A9P6C6Y4_9AGAR</name>
<dbReference type="Proteomes" id="UP000807342">
    <property type="component" value="Unassembled WGS sequence"/>
</dbReference>
<feature type="domain" description="Aminoglycoside phosphotransferase" evidence="2">
    <location>
        <begin position="136"/>
        <end position="327"/>
    </location>
</feature>
<dbReference type="Pfam" id="PF01636">
    <property type="entry name" value="APH"/>
    <property type="match status" value="1"/>
</dbReference>
<evidence type="ECO:0000313" key="3">
    <source>
        <dbReference type="EMBL" id="KAF9450789.1"/>
    </source>
</evidence>
<dbReference type="EMBL" id="MU151097">
    <property type="protein sequence ID" value="KAF9450789.1"/>
    <property type="molecule type" value="Genomic_DNA"/>
</dbReference>
<dbReference type="InterPro" id="IPR051678">
    <property type="entry name" value="AGP_Transferase"/>
</dbReference>
<comment type="caution">
    <text evidence="3">The sequence shown here is derived from an EMBL/GenBank/DDBJ whole genome shotgun (WGS) entry which is preliminary data.</text>
</comment>
<feature type="region of interest" description="Disordered" evidence="1">
    <location>
        <begin position="18"/>
        <end position="39"/>
    </location>
</feature>
<organism evidence="3 4">
    <name type="scientific">Macrolepiota fuliginosa MF-IS2</name>
    <dbReference type="NCBI Taxonomy" id="1400762"/>
    <lineage>
        <taxon>Eukaryota</taxon>
        <taxon>Fungi</taxon>
        <taxon>Dikarya</taxon>
        <taxon>Basidiomycota</taxon>
        <taxon>Agaricomycotina</taxon>
        <taxon>Agaricomycetes</taxon>
        <taxon>Agaricomycetidae</taxon>
        <taxon>Agaricales</taxon>
        <taxon>Agaricineae</taxon>
        <taxon>Agaricaceae</taxon>
        <taxon>Macrolepiota</taxon>
    </lineage>
</organism>
<reference evidence="3" key="1">
    <citation type="submission" date="2020-11" db="EMBL/GenBank/DDBJ databases">
        <authorList>
            <consortium name="DOE Joint Genome Institute"/>
            <person name="Ahrendt S."/>
            <person name="Riley R."/>
            <person name="Andreopoulos W."/>
            <person name="Labutti K."/>
            <person name="Pangilinan J."/>
            <person name="Ruiz-Duenas F.J."/>
            <person name="Barrasa J.M."/>
            <person name="Sanchez-Garcia M."/>
            <person name="Camarero S."/>
            <person name="Miyauchi S."/>
            <person name="Serrano A."/>
            <person name="Linde D."/>
            <person name="Babiker R."/>
            <person name="Drula E."/>
            <person name="Ayuso-Fernandez I."/>
            <person name="Pacheco R."/>
            <person name="Padilla G."/>
            <person name="Ferreira P."/>
            <person name="Barriuso J."/>
            <person name="Kellner H."/>
            <person name="Castanera R."/>
            <person name="Alfaro M."/>
            <person name="Ramirez L."/>
            <person name="Pisabarro A.G."/>
            <person name="Kuo A."/>
            <person name="Tritt A."/>
            <person name="Lipzen A."/>
            <person name="He G."/>
            <person name="Yan M."/>
            <person name="Ng V."/>
            <person name="Cullen D."/>
            <person name="Martin F."/>
            <person name="Rosso M.-N."/>
            <person name="Henrissat B."/>
            <person name="Hibbett D."/>
            <person name="Martinez A.T."/>
            <person name="Grigoriev I.V."/>
        </authorList>
    </citation>
    <scope>NUCLEOTIDE SEQUENCE</scope>
    <source>
        <strain evidence="3">MF-IS2</strain>
    </source>
</reference>
<dbReference type="AlphaFoldDB" id="A0A9P6C6Y4"/>
<dbReference type="InterPro" id="IPR011009">
    <property type="entry name" value="Kinase-like_dom_sf"/>
</dbReference>
<accession>A0A9P6C6Y4</accession>
<keyword evidence="4" id="KW-1185">Reference proteome</keyword>
<dbReference type="Gene3D" id="3.90.1200.10">
    <property type="match status" value="1"/>
</dbReference>
<dbReference type="PANTHER" id="PTHR21310">
    <property type="entry name" value="AMINOGLYCOSIDE PHOSPHOTRANSFERASE-RELATED-RELATED"/>
    <property type="match status" value="1"/>
</dbReference>
<dbReference type="SUPFAM" id="SSF56112">
    <property type="entry name" value="Protein kinase-like (PK-like)"/>
    <property type="match status" value="1"/>
</dbReference>
<evidence type="ECO:0000313" key="4">
    <source>
        <dbReference type="Proteomes" id="UP000807342"/>
    </source>
</evidence>
<sequence>MSPDYSLMSYERKASLSANFSDNNAPPPLGRQVNNTPETPRRKLQAYAPMMPMVVWNQAKKTRLGPFRSPPSMNMQIPPFAYQRRSTALGLLWSLWLKVPTRLREFIYRPLIRLYDKDSWAIRMPFGVYAKLCYLPDEAYATEFVRTHTTIPVPQVLDVLPFPGHDRRRWLMLSTRLPGTPLFIQGVGHRLANASDAQLARVKEVLAGWIHQLRNIPSPYGDLVGGFLGGPFRSFRVGQIPVGPSDSVAHFHSQVFCTVWPENFDDATPRVQQLISGRPEKPYKIHLVHGDIVLHNILADEELCPTGLIDWECAAWMPEYWETASSSRYQFRYMWCWKDIVRDVFPEYDDDLAIERQILLGYDAD</sequence>
<gene>
    <name evidence="3" type="ORF">P691DRAFT_773626</name>
</gene>
<proteinExistence type="predicted"/>
<evidence type="ECO:0000259" key="2">
    <source>
        <dbReference type="Pfam" id="PF01636"/>
    </source>
</evidence>
<protein>
    <recommendedName>
        <fullName evidence="2">Aminoglycoside phosphotransferase domain-containing protein</fullName>
    </recommendedName>
</protein>
<dbReference type="InterPro" id="IPR002575">
    <property type="entry name" value="Aminoglycoside_PTrfase"/>
</dbReference>